<proteinExistence type="predicted"/>
<dbReference type="STRING" id="1448320.A0A319E2F1"/>
<accession>A0A319E2F1</accession>
<gene>
    <name evidence="2" type="ORF">BO71DRAFT_416682</name>
</gene>
<keyword evidence="3" id="KW-1185">Reference proteome</keyword>
<protein>
    <recommendedName>
        <fullName evidence="1">Heterokaryon incompatibility domain-containing protein</fullName>
    </recommendedName>
</protein>
<sequence>MQFFHYESIDLEGPSFRLLLLRSGDAGDAIESLSYTWGIMLKGYYITIDGGKLPVTANLFYALQALRLPNIDRVIGERGHQVQQMETIYSRAEQVIIWLGPGAYETNAAMDSIKQIEDESRQYEYREWGPTNEHRTKIWSSRVWILQEVANARSAIVCSGQKSVSAYFFALAPSLIQVQPNSRTPWWSQNRDLYILLIKFKESKASDPRDMVYALLGIASDTHEDRHTLHADYTKTEAKLVYDVNSFLFHDFSPNWLH</sequence>
<organism evidence="2 3">
    <name type="scientific">Aspergillus ellipticus CBS 707.79</name>
    <dbReference type="NCBI Taxonomy" id="1448320"/>
    <lineage>
        <taxon>Eukaryota</taxon>
        <taxon>Fungi</taxon>
        <taxon>Dikarya</taxon>
        <taxon>Ascomycota</taxon>
        <taxon>Pezizomycotina</taxon>
        <taxon>Eurotiomycetes</taxon>
        <taxon>Eurotiomycetidae</taxon>
        <taxon>Eurotiales</taxon>
        <taxon>Aspergillaceae</taxon>
        <taxon>Aspergillus</taxon>
        <taxon>Aspergillus subgen. Circumdati</taxon>
    </lineage>
</organism>
<dbReference type="InterPro" id="IPR010730">
    <property type="entry name" value="HET"/>
</dbReference>
<evidence type="ECO:0000313" key="3">
    <source>
        <dbReference type="Proteomes" id="UP000247810"/>
    </source>
</evidence>
<dbReference type="AlphaFoldDB" id="A0A319E2F1"/>
<evidence type="ECO:0000259" key="1">
    <source>
        <dbReference type="Pfam" id="PF06985"/>
    </source>
</evidence>
<dbReference type="EMBL" id="KZ825817">
    <property type="protein sequence ID" value="PYH97913.1"/>
    <property type="molecule type" value="Genomic_DNA"/>
</dbReference>
<dbReference type="PANTHER" id="PTHR24148:SF73">
    <property type="entry name" value="HET DOMAIN PROTEIN (AFU_ORTHOLOGUE AFUA_8G01020)"/>
    <property type="match status" value="1"/>
</dbReference>
<name>A0A319E2F1_9EURO</name>
<dbReference type="PANTHER" id="PTHR24148">
    <property type="entry name" value="ANKYRIN REPEAT DOMAIN-CONTAINING PROTEIN 39 HOMOLOG-RELATED"/>
    <property type="match status" value="1"/>
</dbReference>
<dbReference type="Proteomes" id="UP000247810">
    <property type="component" value="Unassembled WGS sequence"/>
</dbReference>
<dbReference type="Pfam" id="PF06985">
    <property type="entry name" value="HET"/>
    <property type="match status" value="1"/>
</dbReference>
<dbReference type="OrthoDB" id="2157530at2759"/>
<evidence type="ECO:0000313" key="2">
    <source>
        <dbReference type="EMBL" id="PYH97913.1"/>
    </source>
</evidence>
<feature type="domain" description="Heterokaryon incompatibility" evidence="1">
    <location>
        <begin position="32"/>
        <end position="148"/>
    </location>
</feature>
<dbReference type="VEuPathDB" id="FungiDB:BO71DRAFT_416682"/>
<dbReference type="InterPro" id="IPR052895">
    <property type="entry name" value="HetReg/Transcr_Mod"/>
</dbReference>
<reference evidence="2 3" key="1">
    <citation type="submission" date="2018-02" db="EMBL/GenBank/DDBJ databases">
        <title>The genomes of Aspergillus section Nigri reveals drivers in fungal speciation.</title>
        <authorList>
            <consortium name="DOE Joint Genome Institute"/>
            <person name="Vesth T.C."/>
            <person name="Nybo J."/>
            <person name="Theobald S."/>
            <person name="Brandl J."/>
            <person name="Frisvad J.C."/>
            <person name="Nielsen K.F."/>
            <person name="Lyhne E.K."/>
            <person name="Kogle M.E."/>
            <person name="Kuo A."/>
            <person name="Riley R."/>
            <person name="Clum A."/>
            <person name="Nolan M."/>
            <person name="Lipzen A."/>
            <person name="Salamov A."/>
            <person name="Henrissat B."/>
            <person name="Wiebenga A."/>
            <person name="De vries R.P."/>
            <person name="Grigoriev I.V."/>
            <person name="Mortensen U.H."/>
            <person name="Andersen M.R."/>
            <person name="Baker S.E."/>
        </authorList>
    </citation>
    <scope>NUCLEOTIDE SEQUENCE [LARGE SCALE GENOMIC DNA]</scope>
    <source>
        <strain evidence="2 3">CBS 707.79</strain>
    </source>
</reference>